<dbReference type="EMBL" id="MNCJ02000318">
    <property type="protein sequence ID" value="KAF5816295.1"/>
    <property type="molecule type" value="Genomic_DNA"/>
</dbReference>
<dbReference type="EC" id="2.7.11.1" evidence="9"/>
<dbReference type="Gene3D" id="1.10.510.10">
    <property type="entry name" value="Transferase(Phosphotransferase) domain 1"/>
    <property type="match status" value="1"/>
</dbReference>
<organism evidence="9 10">
    <name type="scientific">Helianthus annuus</name>
    <name type="common">Common sunflower</name>
    <dbReference type="NCBI Taxonomy" id="4232"/>
    <lineage>
        <taxon>Eukaryota</taxon>
        <taxon>Viridiplantae</taxon>
        <taxon>Streptophyta</taxon>
        <taxon>Embryophyta</taxon>
        <taxon>Tracheophyta</taxon>
        <taxon>Spermatophyta</taxon>
        <taxon>Magnoliopsida</taxon>
        <taxon>eudicotyledons</taxon>
        <taxon>Gunneridae</taxon>
        <taxon>Pentapetalae</taxon>
        <taxon>asterids</taxon>
        <taxon>campanulids</taxon>
        <taxon>Asterales</taxon>
        <taxon>Asteraceae</taxon>
        <taxon>Asteroideae</taxon>
        <taxon>Heliantheae alliance</taxon>
        <taxon>Heliantheae</taxon>
        <taxon>Helianthus</taxon>
    </lineage>
</organism>
<evidence type="ECO:0000256" key="6">
    <source>
        <dbReference type="ARBA" id="ARBA00023136"/>
    </source>
</evidence>
<reference evidence="9" key="1">
    <citation type="journal article" date="2017" name="Nature">
        <title>The sunflower genome provides insights into oil metabolism, flowering and Asterid evolution.</title>
        <authorList>
            <person name="Badouin H."/>
            <person name="Gouzy J."/>
            <person name="Grassa C.J."/>
            <person name="Murat F."/>
            <person name="Staton S.E."/>
            <person name="Cottret L."/>
            <person name="Lelandais-Briere C."/>
            <person name="Owens G.L."/>
            <person name="Carrere S."/>
            <person name="Mayjonade B."/>
            <person name="Legrand L."/>
            <person name="Gill N."/>
            <person name="Kane N.C."/>
            <person name="Bowers J.E."/>
            <person name="Hubner S."/>
            <person name="Bellec A."/>
            <person name="Berard A."/>
            <person name="Berges H."/>
            <person name="Blanchet N."/>
            <person name="Boniface M.C."/>
            <person name="Brunel D."/>
            <person name="Catrice O."/>
            <person name="Chaidir N."/>
            <person name="Claudel C."/>
            <person name="Donnadieu C."/>
            <person name="Faraut T."/>
            <person name="Fievet G."/>
            <person name="Helmstetter N."/>
            <person name="King M."/>
            <person name="Knapp S.J."/>
            <person name="Lai Z."/>
            <person name="Le Paslier M.C."/>
            <person name="Lippi Y."/>
            <person name="Lorenzon L."/>
            <person name="Mandel J.R."/>
            <person name="Marage G."/>
            <person name="Marchand G."/>
            <person name="Marquand E."/>
            <person name="Bret-Mestries E."/>
            <person name="Morien E."/>
            <person name="Nambeesan S."/>
            <person name="Nguyen T."/>
            <person name="Pegot-Espagnet P."/>
            <person name="Pouilly N."/>
            <person name="Raftis F."/>
            <person name="Sallet E."/>
            <person name="Schiex T."/>
            <person name="Thomas J."/>
            <person name="Vandecasteele C."/>
            <person name="Vares D."/>
            <person name="Vear F."/>
            <person name="Vautrin S."/>
            <person name="Crespi M."/>
            <person name="Mangin B."/>
            <person name="Burke J.M."/>
            <person name="Salse J."/>
            <person name="Munos S."/>
            <person name="Vincourt P."/>
            <person name="Rieseberg L.H."/>
            <person name="Langlade N.B."/>
        </authorList>
    </citation>
    <scope>NUCLEOTIDE SEQUENCE</scope>
    <source>
        <tissue evidence="9">Leaves</tissue>
    </source>
</reference>
<evidence type="ECO:0000313" key="9">
    <source>
        <dbReference type="EMBL" id="KAF5816295.1"/>
    </source>
</evidence>
<name>A0A9K3JKZ3_HELAN</name>
<dbReference type="InterPro" id="IPR011009">
    <property type="entry name" value="Kinase-like_dom_sf"/>
</dbReference>
<proteinExistence type="predicted"/>
<feature type="region of interest" description="Disordered" evidence="8">
    <location>
        <begin position="24"/>
        <end position="52"/>
    </location>
</feature>
<keyword evidence="5" id="KW-1133">Transmembrane helix</keyword>
<keyword evidence="4" id="KW-0732">Signal</keyword>
<evidence type="ECO:0000256" key="1">
    <source>
        <dbReference type="ARBA" id="ARBA00004479"/>
    </source>
</evidence>
<evidence type="ECO:0000256" key="7">
    <source>
        <dbReference type="ARBA" id="ARBA00023180"/>
    </source>
</evidence>
<evidence type="ECO:0000256" key="4">
    <source>
        <dbReference type="ARBA" id="ARBA00022729"/>
    </source>
</evidence>
<keyword evidence="6" id="KW-0472">Membrane</keyword>
<evidence type="ECO:0000256" key="3">
    <source>
        <dbReference type="ARBA" id="ARBA00022692"/>
    </source>
</evidence>
<keyword evidence="2 9" id="KW-0723">Serine/threonine-protein kinase</keyword>
<dbReference type="SUPFAM" id="SSF56112">
    <property type="entry name" value="Protein kinase-like (PK-like)"/>
    <property type="match status" value="1"/>
</dbReference>
<keyword evidence="9" id="KW-0808">Transferase</keyword>
<keyword evidence="9" id="KW-0418">Kinase</keyword>
<dbReference type="Gramene" id="mRNA:HanXRQr2_Chr03g0132751">
    <property type="protein sequence ID" value="mRNA:HanXRQr2_Chr03g0132751"/>
    <property type="gene ID" value="HanXRQr2_Chr03g0132751"/>
</dbReference>
<dbReference type="GO" id="GO:0004674">
    <property type="term" value="F:protein serine/threonine kinase activity"/>
    <property type="evidence" value="ECO:0007669"/>
    <property type="project" value="UniProtKB-KW"/>
</dbReference>
<keyword evidence="10" id="KW-1185">Reference proteome</keyword>
<accession>A0A9K3JKZ3</accession>
<comment type="subcellular location">
    <subcellularLocation>
        <location evidence="1">Membrane</location>
        <topology evidence="1">Single-pass type I membrane protein</topology>
    </subcellularLocation>
</comment>
<keyword evidence="3" id="KW-0812">Transmembrane</keyword>
<keyword evidence="7" id="KW-0325">Glycoprotein</keyword>
<dbReference type="PANTHER" id="PTHR27009">
    <property type="entry name" value="RUST RESISTANCE KINASE LR10-RELATED"/>
    <property type="match status" value="1"/>
</dbReference>
<dbReference type="Proteomes" id="UP000215914">
    <property type="component" value="Unassembled WGS sequence"/>
</dbReference>
<evidence type="ECO:0000256" key="8">
    <source>
        <dbReference type="SAM" id="MobiDB-lite"/>
    </source>
</evidence>
<protein>
    <submittedName>
        <fullName evidence="9">Non-specific serine/threonine protein kinase</fullName>
        <ecNumber evidence="9">2.7.11.1</ecNumber>
    </submittedName>
</protein>
<evidence type="ECO:0000313" key="10">
    <source>
        <dbReference type="Proteomes" id="UP000215914"/>
    </source>
</evidence>
<evidence type="ECO:0000256" key="2">
    <source>
        <dbReference type="ARBA" id="ARBA00022527"/>
    </source>
</evidence>
<dbReference type="AlphaFoldDB" id="A0A9K3JKZ3"/>
<feature type="compositionally biased region" description="Pro residues" evidence="8">
    <location>
        <begin position="33"/>
        <end position="48"/>
    </location>
</feature>
<dbReference type="InterPro" id="IPR045874">
    <property type="entry name" value="LRK10/LRL21-25-like"/>
</dbReference>
<gene>
    <name evidence="9" type="ORF">HanXRQr2_Chr03g0132751</name>
</gene>
<evidence type="ECO:0000256" key="5">
    <source>
        <dbReference type="ARBA" id="ARBA00022989"/>
    </source>
</evidence>
<sequence length="143" mass="15923">MELSLLIFSSTTIMSSVFRVPVRESSPNSLLSGPPPPPLKPPPPPLKLPPLECSLSAPNDLNRLIGDDDDDEEEAVDIYMFEKMVKVGLLCIQNDPEARPSMRDVILMLEGTTDIPIPPSPVPRSSCLLSFEYSMFSRLQWRN</sequence>
<reference evidence="9" key="2">
    <citation type="submission" date="2020-06" db="EMBL/GenBank/DDBJ databases">
        <title>Helianthus annuus Genome sequencing and assembly Release 2.</title>
        <authorList>
            <person name="Gouzy J."/>
            <person name="Langlade N."/>
            <person name="Munos S."/>
        </authorList>
    </citation>
    <scope>NUCLEOTIDE SEQUENCE</scope>
    <source>
        <tissue evidence="9">Leaves</tissue>
    </source>
</reference>
<dbReference type="GO" id="GO:0016020">
    <property type="term" value="C:membrane"/>
    <property type="evidence" value="ECO:0007669"/>
    <property type="project" value="UniProtKB-SubCell"/>
</dbReference>
<comment type="caution">
    <text evidence="9">The sequence shown here is derived from an EMBL/GenBank/DDBJ whole genome shotgun (WGS) entry which is preliminary data.</text>
</comment>